<sequence length="12" mass="1411">MVTFRNSKRNSA</sequence>
<organism evidence="1">
    <name type="scientific">Anguilla anguilla</name>
    <name type="common">European freshwater eel</name>
    <name type="synonym">Muraena anguilla</name>
    <dbReference type="NCBI Taxonomy" id="7936"/>
    <lineage>
        <taxon>Eukaryota</taxon>
        <taxon>Metazoa</taxon>
        <taxon>Chordata</taxon>
        <taxon>Craniata</taxon>
        <taxon>Vertebrata</taxon>
        <taxon>Euteleostomi</taxon>
        <taxon>Actinopterygii</taxon>
        <taxon>Neopterygii</taxon>
        <taxon>Teleostei</taxon>
        <taxon>Anguilliformes</taxon>
        <taxon>Anguillidae</taxon>
        <taxon>Anguilla</taxon>
    </lineage>
</organism>
<protein>
    <submittedName>
        <fullName evidence="1">Uncharacterized protein</fullName>
    </submittedName>
</protein>
<proteinExistence type="predicted"/>
<evidence type="ECO:0000313" key="1">
    <source>
        <dbReference type="EMBL" id="JAH07219.1"/>
    </source>
</evidence>
<name>A0A0E9PRS2_ANGAN</name>
<accession>A0A0E9PRS2</accession>
<reference evidence="1" key="2">
    <citation type="journal article" date="2015" name="Fish Shellfish Immunol.">
        <title>Early steps in the European eel (Anguilla anguilla)-Vibrio vulnificus interaction in the gills: Role of the RtxA13 toxin.</title>
        <authorList>
            <person name="Callol A."/>
            <person name="Pajuelo D."/>
            <person name="Ebbesson L."/>
            <person name="Teles M."/>
            <person name="MacKenzie S."/>
            <person name="Amaro C."/>
        </authorList>
    </citation>
    <scope>NUCLEOTIDE SEQUENCE</scope>
</reference>
<reference evidence="1" key="1">
    <citation type="submission" date="2014-11" db="EMBL/GenBank/DDBJ databases">
        <authorList>
            <person name="Amaro Gonzalez C."/>
        </authorList>
    </citation>
    <scope>NUCLEOTIDE SEQUENCE</scope>
</reference>
<dbReference type="EMBL" id="GBXM01101358">
    <property type="protein sequence ID" value="JAH07219.1"/>
    <property type="molecule type" value="Transcribed_RNA"/>
</dbReference>